<dbReference type="InterPro" id="IPR043502">
    <property type="entry name" value="DNA/RNA_pol_sf"/>
</dbReference>
<evidence type="ECO:0000259" key="1">
    <source>
        <dbReference type="PROSITE" id="PS50878"/>
    </source>
</evidence>
<dbReference type="InterPro" id="IPR000477">
    <property type="entry name" value="RT_dom"/>
</dbReference>
<dbReference type="GeneID" id="114342274"/>
<dbReference type="InterPro" id="IPR036691">
    <property type="entry name" value="Endo/exonu/phosph_ase_sf"/>
</dbReference>
<accession>A0ABM5KJ76</accession>
<evidence type="ECO:0000313" key="3">
    <source>
        <dbReference type="Proteomes" id="UP001652700"/>
    </source>
</evidence>
<organism evidence="2 3">
    <name type="scientific">Diabrotica virgifera virgifera</name>
    <name type="common">western corn rootworm</name>
    <dbReference type="NCBI Taxonomy" id="50390"/>
    <lineage>
        <taxon>Eukaryota</taxon>
        <taxon>Metazoa</taxon>
        <taxon>Ecdysozoa</taxon>
        <taxon>Arthropoda</taxon>
        <taxon>Hexapoda</taxon>
        <taxon>Insecta</taxon>
        <taxon>Pterygota</taxon>
        <taxon>Neoptera</taxon>
        <taxon>Endopterygota</taxon>
        <taxon>Coleoptera</taxon>
        <taxon>Polyphaga</taxon>
        <taxon>Cucujiformia</taxon>
        <taxon>Chrysomeloidea</taxon>
        <taxon>Chrysomelidae</taxon>
        <taxon>Galerucinae</taxon>
        <taxon>Diabroticina</taxon>
        <taxon>Diabroticites</taxon>
        <taxon>Diabrotica</taxon>
    </lineage>
</organism>
<evidence type="ECO:0000313" key="2">
    <source>
        <dbReference type="EnsemblMetazoa" id="XP_050510267.1"/>
    </source>
</evidence>
<sequence length="957" mass="111082">MNTHQHARQARCLNATNPTSVNQPYSKCVKNINLNIATYNARSLSTEERFEEMEEELSKVNWDIVGISEVRKKGENLISLPSGHLWYYKGEEESTVGGVGFFVHKRIANRIVSINQISTRVVYLNIKMSTRYILKFIQVYAPTTGHSDEEVQIFYDQISCAIKENPGHFLIIGGDFNAKIGTKEDPSEIILGNFGSEGRNDRGKQLLTFLLENNLYQMNSFFKKKKHRRWTWESPDGKTRNEIDYFLTNKKELFKDVNVLNQFSTSSDHRLVRAKITISIEKERLKMINKKHTKKWVKPTNIPEFEKYINDTLKDTTTTDINILNKQIITTIQQAQTKYCPTNQKDEKLSQPTKTLIELRRQMKGDTSSSKEALNQINKTITKSIRKDIRNYNVEKTKQAIEQNKNMKVLKNVSVQKGKIEINKLRNRTGKETTNRDEILTIVEEFYTELYKSRKKDDNAQPPITVKTGVLNQGSDLMPDITKSEIKEALKKMKNNRTPGEDGIVSEALKIGGNILLEKIKQLFNICLHNAIIPTDWNNATMILLHKAGDKANLENYRPISLLSHLYKLFTRIIVKRMDRKLETYQPREQAGFRKNYGTNDHLQSIKTLIEKVVEYNKPLVLLFIDFHKAFDTVELSKILQALKECRLDYRYTKLLHKIYLQATTTVKLHTNSNRIKIERGVRQGDPMSPKLFNTVLEHAFKSLDWMTKGIKIDGEYLNNLRFADDIVIVAEDLGMAREMVQELVVATENVGLNINISKTKIMTNLVPNQNISIGGKEIELVDRYKYLGHEITIGRDNQTHELKRRIGLGWAAFGKLRETFKSELPTCLKRKVFDQCVLPVLTYGSETLTLTKASATKLRVTQRRMERSMLGITLQDKIRNEEIRRRTKVTDVIERIARLKWRWAGHVARMTDGRWTKRLLEWRPREDKKSVGRPPTRWTDDLRKGARKFRRKNQTF</sequence>
<proteinExistence type="predicted"/>
<dbReference type="CDD" id="cd09076">
    <property type="entry name" value="L1-EN"/>
    <property type="match status" value="1"/>
</dbReference>
<dbReference type="Pfam" id="PF00078">
    <property type="entry name" value="RVT_1"/>
    <property type="match status" value="1"/>
</dbReference>
<dbReference type="CDD" id="cd01650">
    <property type="entry name" value="RT_nLTR_like"/>
    <property type="match status" value="1"/>
</dbReference>
<reference evidence="2" key="1">
    <citation type="submission" date="2025-05" db="UniProtKB">
        <authorList>
            <consortium name="EnsemblMetazoa"/>
        </authorList>
    </citation>
    <scope>IDENTIFICATION</scope>
</reference>
<dbReference type="EnsemblMetazoa" id="XM_050654310.1">
    <property type="protein sequence ID" value="XP_050510267.1"/>
    <property type="gene ID" value="LOC114342274"/>
</dbReference>
<keyword evidence="3" id="KW-1185">Reference proteome</keyword>
<dbReference type="PANTHER" id="PTHR47027">
    <property type="entry name" value="REVERSE TRANSCRIPTASE DOMAIN-CONTAINING PROTEIN"/>
    <property type="match status" value="1"/>
</dbReference>
<name>A0ABM5KJ76_DIAVI</name>
<dbReference type="InterPro" id="IPR005135">
    <property type="entry name" value="Endo/exonuclease/phosphatase"/>
</dbReference>
<dbReference type="RefSeq" id="XP_050510267.1">
    <property type="nucleotide sequence ID" value="XM_050654310.1"/>
</dbReference>
<dbReference type="SUPFAM" id="SSF56672">
    <property type="entry name" value="DNA/RNA polymerases"/>
    <property type="match status" value="1"/>
</dbReference>
<feature type="domain" description="Reverse transcriptase" evidence="1">
    <location>
        <begin position="526"/>
        <end position="792"/>
    </location>
</feature>
<protein>
    <recommendedName>
        <fullName evidence="1">Reverse transcriptase domain-containing protein</fullName>
    </recommendedName>
</protein>
<dbReference type="Gene3D" id="3.60.10.10">
    <property type="entry name" value="Endonuclease/exonuclease/phosphatase"/>
    <property type="match status" value="1"/>
</dbReference>
<dbReference type="PROSITE" id="PS50878">
    <property type="entry name" value="RT_POL"/>
    <property type="match status" value="1"/>
</dbReference>
<dbReference type="PANTHER" id="PTHR47027:SF20">
    <property type="entry name" value="REVERSE TRANSCRIPTASE-LIKE PROTEIN WITH RNA-DIRECTED DNA POLYMERASE DOMAIN"/>
    <property type="match status" value="1"/>
</dbReference>
<dbReference type="Pfam" id="PF03372">
    <property type="entry name" value="Exo_endo_phos"/>
    <property type="match status" value="1"/>
</dbReference>
<dbReference type="SUPFAM" id="SSF56219">
    <property type="entry name" value="DNase I-like"/>
    <property type="match status" value="1"/>
</dbReference>
<dbReference type="Proteomes" id="UP001652700">
    <property type="component" value="Unplaced"/>
</dbReference>